<dbReference type="RefSeq" id="WP_151864910.1">
    <property type="nucleotide sequence ID" value="NZ_WBZB01000011.1"/>
</dbReference>
<dbReference type="Pfam" id="PF13487">
    <property type="entry name" value="HD_5"/>
    <property type="match status" value="1"/>
</dbReference>
<keyword evidence="1" id="KW-0472">Membrane</keyword>
<keyword evidence="1" id="KW-0812">Transmembrane</keyword>
<gene>
    <name evidence="3" type="ORF">F8153_03165</name>
</gene>
<dbReference type="OrthoDB" id="9804747at2"/>
<dbReference type="AlphaFoldDB" id="A0A833M869"/>
<evidence type="ECO:0000313" key="3">
    <source>
        <dbReference type="EMBL" id="KAB3532083.1"/>
    </source>
</evidence>
<evidence type="ECO:0000313" key="4">
    <source>
        <dbReference type="Proteomes" id="UP000465601"/>
    </source>
</evidence>
<dbReference type="NCBIfam" id="TIGR00277">
    <property type="entry name" value="HDIG"/>
    <property type="match status" value="1"/>
</dbReference>
<dbReference type="PANTHER" id="PTHR43155">
    <property type="entry name" value="CYCLIC DI-GMP PHOSPHODIESTERASE PA4108-RELATED"/>
    <property type="match status" value="1"/>
</dbReference>
<dbReference type="InterPro" id="IPR048430">
    <property type="entry name" value="MASE9"/>
</dbReference>
<dbReference type="PANTHER" id="PTHR43155:SF2">
    <property type="entry name" value="CYCLIC DI-GMP PHOSPHODIESTERASE PA4108"/>
    <property type="match status" value="1"/>
</dbReference>
<name>A0A833M869_9FIRM</name>
<accession>A0A833M869</accession>
<dbReference type="InterPro" id="IPR003607">
    <property type="entry name" value="HD/PDEase_dom"/>
</dbReference>
<dbReference type="Gene3D" id="1.10.3210.10">
    <property type="entry name" value="Hypothetical protein af1432"/>
    <property type="match status" value="1"/>
</dbReference>
<sequence>MNQLPKKARYYVLFIITLAVVLLISLAYFYDLPSIDTFFMFIILAILVESLAVLLPNGGSVSVGSAVDITVMIILGPLGAAICSFFGITLKYLKVSNKEVHHIANTPIYITLFNGAQSLLSIGIASFVYYNFDTKSSDPLFYTNILPLFIAMLTYILVNTYIVTQLFSLLQEQSFFKMFVNNFKWTLPNSFVISSLGIFISLLYLNYGTIIMLLFFGPLLLARYSFKMYIDTKTLYMETVYALTKAMEAKDPYTNGHSRRVADVSVKLATFMGLPQHRIETLKTAALLHDIGKIGIEDSILNKPGRLTELEMSKIRCHPVIGSNILNDVDFLKNEREIIYSHHERYDGKGYPDGVVGDKIIIEAAILSVADAFDAMTSDRSYRKGMTIQQALTIIKEEACQQFHPLAAESFYNMVQTQGIDELTLNFSDSPV</sequence>
<dbReference type="PROSITE" id="PS51832">
    <property type="entry name" value="HD_GYP"/>
    <property type="match status" value="1"/>
</dbReference>
<dbReference type="SUPFAM" id="SSF109604">
    <property type="entry name" value="HD-domain/PDEase-like"/>
    <property type="match status" value="1"/>
</dbReference>
<proteinExistence type="predicted"/>
<feature type="transmembrane region" description="Helical" evidence="1">
    <location>
        <begin position="190"/>
        <end position="221"/>
    </location>
</feature>
<feature type="transmembrane region" description="Helical" evidence="1">
    <location>
        <begin position="12"/>
        <end position="31"/>
    </location>
</feature>
<feature type="transmembrane region" description="Helical" evidence="1">
    <location>
        <begin position="37"/>
        <end position="55"/>
    </location>
</feature>
<feature type="transmembrane region" description="Helical" evidence="1">
    <location>
        <begin position="67"/>
        <end position="88"/>
    </location>
</feature>
<keyword evidence="4" id="KW-1185">Reference proteome</keyword>
<dbReference type="CDD" id="cd00077">
    <property type="entry name" value="HDc"/>
    <property type="match status" value="1"/>
</dbReference>
<feature type="domain" description="HD-GYP" evidence="2">
    <location>
        <begin position="232"/>
        <end position="427"/>
    </location>
</feature>
<evidence type="ECO:0000256" key="1">
    <source>
        <dbReference type="SAM" id="Phobius"/>
    </source>
</evidence>
<protein>
    <submittedName>
        <fullName evidence="3">HD-GYP domain-containing protein</fullName>
    </submittedName>
</protein>
<dbReference type="InterPro" id="IPR037522">
    <property type="entry name" value="HD_GYP_dom"/>
</dbReference>
<dbReference type="Proteomes" id="UP000465601">
    <property type="component" value="Unassembled WGS sequence"/>
</dbReference>
<keyword evidence="1" id="KW-1133">Transmembrane helix</keyword>
<dbReference type="EMBL" id="WBZB01000011">
    <property type="protein sequence ID" value="KAB3532083.1"/>
    <property type="molecule type" value="Genomic_DNA"/>
</dbReference>
<dbReference type="SMART" id="SM00471">
    <property type="entry name" value="HDc"/>
    <property type="match status" value="1"/>
</dbReference>
<dbReference type="InterPro" id="IPR006675">
    <property type="entry name" value="HDIG_dom"/>
</dbReference>
<reference evidence="3 4" key="1">
    <citation type="submission" date="2019-10" db="EMBL/GenBank/DDBJ databases">
        <title>Alkaliphilus serpentinus sp. nov. and Alkaliphilus pronyensis sp. nov., two novel anaerobic alkaliphilic species isolated from the serpentinized-hosted hydrothermal field of the Prony Bay (New Caledonia).</title>
        <authorList>
            <person name="Postec A."/>
        </authorList>
    </citation>
    <scope>NUCLEOTIDE SEQUENCE [LARGE SCALE GENOMIC DNA]</scope>
    <source>
        <strain evidence="3 4">LacT</strain>
    </source>
</reference>
<feature type="transmembrane region" description="Helical" evidence="1">
    <location>
        <begin position="144"/>
        <end position="170"/>
    </location>
</feature>
<organism evidence="3 4">
    <name type="scientific">Alkaliphilus serpentinus</name>
    <dbReference type="NCBI Taxonomy" id="1482731"/>
    <lineage>
        <taxon>Bacteria</taxon>
        <taxon>Bacillati</taxon>
        <taxon>Bacillota</taxon>
        <taxon>Clostridia</taxon>
        <taxon>Peptostreptococcales</taxon>
        <taxon>Natronincolaceae</taxon>
        <taxon>Alkaliphilus</taxon>
    </lineage>
</organism>
<dbReference type="Pfam" id="PF20972">
    <property type="entry name" value="MASE9"/>
    <property type="match status" value="1"/>
</dbReference>
<feature type="transmembrane region" description="Helical" evidence="1">
    <location>
        <begin position="108"/>
        <end position="132"/>
    </location>
</feature>
<evidence type="ECO:0000259" key="2">
    <source>
        <dbReference type="PROSITE" id="PS51832"/>
    </source>
</evidence>
<comment type="caution">
    <text evidence="3">The sequence shown here is derived from an EMBL/GenBank/DDBJ whole genome shotgun (WGS) entry which is preliminary data.</text>
</comment>